<organism evidence="1 2">
    <name type="scientific">Marinobacter segnicrescens</name>
    <dbReference type="NCBI Taxonomy" id="430453"/>
    <lineage>
        <taxon>Bacteria</taxon>
        <taxon>Pseudomonadati</taxon>
        <taxon>Pseudomonadota</taxon>
        <taxon>Gammaproteobacteria</taxon>
        <taxon>Pseudomonadales</taxon>
        <taxon>Marinobacteraceae</taxon>
        <taxon>Marinobacter</taxon>
    </lineage>
</organism>
<dbReference type="STRING" id="430453.SAMN04487962_13223"/>
<dbReference type="InterPro" id="IPR024965">
    <property type="entry name" value="Putative_integrase"/>
</dbReference>
<evidence type="ECO:0000313" key="1">
    <source>
        <dbReference type="EMBL" id="SET86072.1"/>
    </source>
</evidence>
<proteinExistence type="predicted"/>
<name>A0A1I0HPL8_9GAMM</name>
<reference evidence="2" key="1">
    <citation type="submission" date="2016-10" db="EMBL/GenBank/DDBJ databases">
        <authorList>
            <person name="Varghese N."/>
            <person name="Submissions S."/>
        </authorList>
    </citation>
    <scope>NUCLEOTIDE SEQUENCE [LARGE SCALE GENOMIC DNA]</scope>
    <source>
        <strain evidence="2">CGMCC 1.6489</strain>
    </source>
</reference>
<dbReference type="EMBL" id="FOHZ01000032">
    <property type="protein sequence ID" value="SET86072.1"/>
    <property type="molecule type" value="Genomic_DNA"/>
</dbReference>
<evidence type="ECO:0000313" key="2">
    <source>
        <dbReference type="Proteomes" id="UP000198762"/>
    </source>
</evidence>
<dbReference type="Pfam" id="PF13009">
    <property type="entry name" value="Integrase_2"/>
    <property type="match status" value="1"/>
</dbReference>
<dbReference type="AlphaFoldDB" id="A0A1I0HPL8"/>
<dbReference type="Proteomes" id="UP000198762">
    <property type="component" value="Unassembled WGS sequence"/>
</dbReference>
<sequence>MRIKYATVAEASEAAKRLGFKSRSEYKKGYQQDPKLPSNPNNAYAKDWDDWYEFLGTDRPGENRYATLAEASEAAQRLGFKTFPEYQKEYKLDLKLPAAPNVYYAADWIDTYDFLGVKRPPEKYATLAEAYEASRRLGFKSSKEYLKGYQQDPRLPIRPDTFYSDEWVDWYDFFGRERNYATYAEASEAAKRLGFAKRAQYLKGFSKDPKLPYSPENAYAENWKDWHAFLGTQRNYATYAEASEAAKRLGLKTLKGYQVGYKKDLKLPYNPENVYAENWEDWHAFLGTQRNYATYAEASEAAQALGLKKSEEYFKGYRQDPRLPSAPNQTYTADWVDWHAFLGTDRRGEAFYPTYVEASEAAQRLGFTSSVEYHESCHRDPRLAVHPNVFYAQDWVDWFEFLGSARSGEKWYATYAEASAAAQALAIKSSKQYKNLYRNDVGLPSLPNEIYSDDWVDWFDFLGIARPPKKYATYAEASEVAQRLGFKSLVEYTKGYHQDPRLPVNPHVRYSEHWPGWPKFLGNENAFDPNLLTAYPRFWKAIQRFVYSGVNQNAKYTHLRGFLKDYVATQKLIDDPGVMLSRDIPFNDRVYEAFVHATGETQKKARHKICSNFFEWVLETYCSDEDDDGELAVLPGYRNPLRTVLKGLLDQLPSARRSESNKPPLPMEAILRAKQHLIPPEATSFRDLYRLHAFLEDCWFEVDPQLIDDSDPNCIYRAVTKDRKRDGERYSEEVYELWSPVKIVANYTLLSIPLRGQQICWLDSGEGDEFVPIWRDGKVNWINNPSQFATRKRNQELLSNLVYDHQAAFLSDWSSTCIPS</sequence>
<dbReference type="InterPro" id="IPR028229">
    <property type="entry name" value="Integrase_rpt"/>
</dbReference>
<protein>
    <submittedName>
        <fullName evidence="1">Phage-integrase repeat unit</fullName>
    </submittedName>
</protein>
<dbReference type="RefSeq" id="WP_091854774.1">
    <property type="nucleotide sequence ID" value="NZ_FOHZ01000032.1"/>
</dbReference>
<keyword evidence="2" id="KW-1185">Reference proteome</keyword>
<dbReference type="Pfam" id="PF14882">
    <property type="entry name" value="INT_rpt"/>
    <property type="match status" value="9"/>
</dbReference>
<accession>A0A1I0HPL8</accession>
<dbReference type="OrthoDB" id="2077978at2"/>
<gene>
    <name evidence="1" type="ORF">SAMN04487962_13223</name>
</gene>